<dbReference type="InterPro" id="IPR041685">
    <property type="entry name" value="AAA_GajA/Old/RecF-like"/>
</dbReference>
<dbReference type="PANTHER" id="PTHR32182">
    <property type="entry name" value="DNA REPLICATION AND REPAIR PROTEIN RECF"/>
    <property type="match status" value="1"/>
</dbReference>
<dbReference type="InterPro" id="IPR027417">
    <property type="entry name" value="P-loop_NTPase"/>
</dbReference>
<dbReference type="PANTHER" id="PTHR32182:SF25">
    <property type="entry name" value="SLR1056 PROTEIN"/>
    <property type="match status" value="1"/>
</dbReference>
<keyword evidence="3" id="KW-1185">Reference proteome</keyword>
<dbReference type="RefSeq" id="WP_322473962.1">
    <property type="nucleotide sequence ID" value="NZ_JBHRZG010000008.1"/>
</dbReference>
<evidence type="ECO:0000259" key="1">
    <source>
        <dbReference type="Pfam" id="PF13175"/>
    </source>
</evidence>
<evidence type="ECO:0000313" key="2">
    <source>
        <dbReference type="EMBL" id="MFC3832795.1"/>
    </source>
</evidence>
<dbReference type="SUPFAM" id="SSF52540">
    <property type="entry name" value="P-loop containing nucleoside triphosphate hydrolases"/>
    <property type="match status" value="1"/>
</dbReference>
<reference evidence="3" key="1">
    <citation type="journal article" date="2019" name="Int. J. Syst. Evol. Microbiol.">
        <title>The Global Catalogue of Microorganisms (GCM) 10K type strain sequencing project: providing services to taxonomists for standard genome sequencing and annotation.</title>
        <authorList>
            <consortium name="The Broad Institute Genomics Platform"/>
            <consortium name="The Broad Institute Genome Sequencing Center for Infectious Disease"/>
            <person name="Wu L."/>
            <person name="Ma J."/>
        </authorList>
    </citation>
    <scope>NUCLEOTIDE SEQUENCE [LARGE SCALE GENOMIC DNA]</scope>
    <source>
        <strain evidence="3">CCTCC AB 2017081</strain>
    </source>
</reference>
<organism evidence="2 3">
    <name type="scientific">Deinococcus rufus</name>
    <dbReference type="NCBI Taxonomy" id="2136097"/>
    <lineage>
        <taxon>Bacteria</taxon>
        <taxon>Thermotogati</taxon>
        <taxon>Deinococcota</taxon>
        <taxon>Deinococci</taxon>
        <taxon>Deinococcales</taxon>
        <taxon>Deinococcaceae</taxon>
        <taxon>Deinococcus</taxon>
    </lineage>
</organism>
<evidence type="ECO:0000313" key="3">
    <source>
        <dbReference type="Proteomes" id="UP001595803"/>
    </source>
</evidence>
<protein>
    <submittedName>
        <fullName evidence="2">AAA family ATPase</fullName>
    </submittedName>
</protein>
<feature type="domain" description="Endonuclease GajA/Old nuclease/RecF-like AAA" evidence="1">
    <location>
        <begin position="1"/>
        <end position="386"/>
    </location>
</feature>
<dbReference type="EMBL" id="JBHRZG010000008">
    <property type="protein sequence ID" value="MFC3832795.1"/>
    <property type="molecule type" value="Genomic_DNA"/>
</dbReference>
<dbReference type="Pfam" id="PF13175">
    <property type="entry name" value="AAA_15"/>
    <property type="match status" value="1"/>
</dbReference>
<proteinExistence type="predicted"/>
<gene>
    <name evidence="2" type="ORF">ACFOSB_07990</name>
</gene>
<name>A0ABV7Z982_9DEIO</name>
<dbReference type="Gene3D" id="3.40.50.300">
    <property type="entry name" value="P-loop containing nucleotide triphosphate hydrolases"/>
    <property type="match status" value="1"/>
</dbReference>
<dbReference type="Proteomes" id="UP001595803">
    <property type="component" value="Unassembled WGS sequence"/>
</dbReference>
<sequence length="626" mass="70797">MRLIEMKLRKYGRFEEASIYTDGKMTSIIGANESGKTTILAALRDLNLDGKWIKPFIVNAYEGEDKYIISYRFALDSVEISDFASYEIKPAYFIIEKFYDGGLSWDYLPAPVYKADADGNLGKIITNMIKKNQLDSLNSEVDKAIIDKFVKYLESDGLASSSDLEKASQSLLDAIDGLEEANEATDNLKAIIFNEIDSRAQNDLLYNKVGEKLFNERPKFLLYSEEIRNLPWRASIEEEDEIKRLEYIFRVGGTSVAEITSLLGMDLSKLNNRLRIVSKQITKTIMNRWKQSDLEIELRAEGAGIINFEIFDSGSGMSHPIERRSEGLRQFIALSSFLRSMDLTSKPVILVDEIEQHLHLQAQAELVDFFEKQTFASQVIYSTHSPGALPQDLNNVRAVITKPDGTSEIKNRPWQERGNQVERLFNLLGSAAFIFAALRAAVVTEGNVDAMVYPILFKEASALSFDKPLGFQCIPGLSRDGRHTTYAEQSIHLVYLVDGDKGGMALRDSLLSQGVQEEQVFSLEEGLCLEDYVDNDVLIRAVNKYLDDIGRSERVKKSDISTDIQKIKHIENKCKSSGLHEIDKKRIAAIVLDMEREGSEILDTSRKEFIRTLFANILHKLRLEVT</sequence>
<comment type="caution">
    <text evidence="2">The sequence shown here is derived from an EMBL/GenBank/DDBJ whole genome shotgun (WGS) entry which is preliminary data.</text>
</comment>
<accession>A0ABV7Z982</accession>